<evidence type="ECO:0000259" key="2">
    <source>
        <dbReference type="PROSITE" id="PS50930"/>
    </source>
</evidence>
<keyword evidence="1" id="KW-1133">Transmembrane helix</keyword>
<feature type="transmembrane region" description="Helical" evidence="1">
    <location>
        <begin position="84"/>
        <end position="108"/>
    </location>
</feature>
<dbReference type="InterPro" id="IPR007492">
    <property type="entry name" value="LytTR_DNA-bd_dom"/>
</dbReference>
<keyword evidence="4" id="KW-1185">Reference proteome</keyword>
<dbReference type="SMART" id="SM00850">
    <property type="entry name" value="LytTR"/>
    <property type="match status" value="1"/>
</dbReference>
<comment type="caution">
    <text evidence="3">The sequence shown here is derived from an EMBL/GenBank/DDBJ whole genome shotgun (WGS) entry which is preliminary data.</text>
</comment>
<evidence type="ECO:0000256" key="1">
    <source>
        <dbReference type="SAM" id="Phobius"/>
    </source>
</evidence>
<keyword evidence="1" id="KW-0812">Transmembrane</keyword>
<reference evidence="3 4" key="1">
    <citation type="submission" date="2017-05" db="EMBL/GenBank/DDBJ databases">
        <authorList>
            <person name="Varghese N."/>
            <person name="Submissions S."/>
        </authorList>
    </citation>
    <scope>NUCLEOTIDE SEQUENCE [LARGE SCALE GENOMIC DNA]</scope>
    <source>
        <strain evidence="3 4">SM16</strain>
    </source>
</reference>
<sequence>MPVPFAKRELDGRPQGVPRWRREMLVLSGIILAMTALGPFSSYASPLTSRFLHWALLLLTGYAFFRPVIWAGQALADRTGLSQSAALAVACLLGAVPTSVAAALVFGGVHWREMTIDQLALIYIQVLIVGATVTVVQLLACKGQPAVKGVCSPDTSGGAASLLQPLDNGGDLSRPVNGLTIEAGSPAEFNKLLPPHLGTEVICLRNEDHYVRVYTTLGNVLLLMRMRDAVTQLAGQGERVHRSWWVATAAVTLVIREGRNVRLRLSDGREVPVARSAVAELRAKGWLQALPAVA</sequence>
<dbReference type="PROSITE" id="PS50930">
    <property type="entry name" value="HTH_LYTTR"/>
    <property type="match status" value="1"/>
</dbReference>
<organism evidence="3 4">
    <name type="scientific">Novosphingobium panipatense</name>
    <dbReference type="NCBI Taxonomy" id="428991"/>
    <lineage>
        <taxon>Bacteria</taxon>
        <taxon>Pseudomonadati</taxon>
        <taxon>Pseudomonadota</taxon>
        <taxon>Alphaproteobacteria</taxon>
        <taxon>Sphingomonadales</taxon>
        <taxon>Sphingomonadaceae</taxon>
        <taxon>Novosphingobium</taxon>
    </lineage>
</organism>
<evidence type="ECO:0000313" key="3">
    <source>
        <dbReference type="EMBL" id="SMP57685.1"/>
    </source>
</evidence>
<evidence type="ECO:0000313" key="4">
    <source>
        <dbReference type="Proteomes" id="UP001157910"/>
    </source>
</evidence>
<protein>
    <submittedName>
        <fullName evidence="3">Transcriptional regulator, LytTR family</fullName>
    </submittedName>
</protein>
<accession>A0ABY1Q2U8</accession>
<dbReference type="RefSeq" id="WP_283405344.1">
    <property type="nucleotide sequence ID" value="NZ_FXUI01000002.1"/>
</dbReference>
<feature type="transmembrane region" description="Helical" evidence="1">
    <location>
        <begin position="24"/>
        <end position="45"/>
    </location>
</feature>
<dbReference type="Pfam" id="PF04397">
    <property type="entry name" value="LytTR"/>
    <property type="match status" value="1"/>
</dbReference>
<feature type="transmembrane region" description="Helical" evidence="1">
    <location>
        <begin position="51"/>
        <end position="72"/>
    </location>
</feature>
<proteinExistence type="predicted"/>
<keyword evidence="1" id="KW-0472">Membrane</keyword>
<feature type="transmembrane region" description="Helical" evidence="1">
    <location>
        <begin position="120"/>
        <end position="140"/>
    </location>
</feature>
<dbReference type="EMBL" id="FXUI01000002">
    <property type="protein sequence ID" value="SMP57685.1"/>
    <property type="molecule type" value="Genomic_DNA"/>
</dbReference>
<gene>
    <name evidence="3" type="ORF">SAMN06296065_102323</name>
</gene>
<dbReference type="Proteomes" id="UP001157910">
    <property type="component" value="Unassembled WGS sequence"/>
</dbReference>
<feature type="domain" description="HTH LytTR-type" evidence="2">
    <location>
        <begin position="206"/>
        <end position="287"/>
    </location>
</feature>
<name>A0ABY1Q2U8_9SPHN</name>
<dbReference type="Gene3D" id="2.40.50.1020">
    <property type="entry name" value="LytTr DNA-binding domain"/>
    <property type="match status" value="1"/>
</dbReference>